<dbReference type="Gene3D" id="3.50.50.60">
    <property type="entry name" value="FAD/NAD(P)-binding domain"/>
    <property type="match status" value="1"/>
</dbReference>
<feature type="domain" description="FAD-binding" evidence="2">
    <location>
        <begin position="2"/>
        <end position="316"/>
    </location>
</feature>
<dbReference type="RefSeq" id="WP_369722444.1">
    <property type="nucleotide sequence ID" value="NZ_CP165734.1"/>
</dbReference>
<dbReference type="Gene3D" id="3.20.20.70">
    <property type="entry name" value="Aldolase class I"/>
    <property type="match status" value="1"/>
</dbReference>
<reference evidence="3" key="1">
    <citation type="submission" date="2024-08" db="EMBL/GenBank/DDBJ databases">
        <authorList>
            <person name="Chaddad Z."/>
            <person name="Lamrabet M."/>
            <person name="Bouhnik O."/>
            <person name="Alami S."/>
            <person name="Wipf D."/>
            <person name="Courty P.E."/>
            <person name="Missbah El Idrissi M."/>
        </authorList>
    </citation>
    <scope>NUCLEOTIDE SEQUENCE</scope>
    <source>
        <strain evidence="3">LLZ17</strain>
    </source>
</reference>
<dbReference type="SUPFAM" id="SSF51905">
    <property type="entry name" value="FAD/NAD(P)-binding domain"/>
    <property type="match status" value="1"/>
</dbReference>
<dbReference type="Gene3D" id="3.30.9.20">
    <property type="match status" value="1"/>
</dbReference>
<evidence type="ECO:0000259" key="1">
    <source>
        <dbReference type="Pfam" id="PF00724"/>
    </source>
</evidence>
<dbReference type="EMBL" id="CP165734">
    <property type="protein sequence ID" value="XDV57975.1"/>
    <property type="molecule type" value="Genomic_DNA"/>
</dbReference>
<dbReference type="NCBIfam" id="NF006101">
    <property type="entry name" value="PRK08255.1"/>
    <property type="match status" value="1"/>
</dbReference>
<evidence type="ECO:0000259" key="2">
    <source>
        <dbReference type="Pfam" id="PF01494"/>
    </source>
</evidence>
<dbReference type="GO" id="GO:0010181">
    <property type="term" value="F:FMN binding"/>
    <property type="evidence" value="ECO:0007669"/>
    <property type="project" value="InterPro"/>
</dbReference>
<dbReference type="InterPro" id="IPR002938">
    <property type="entry name" value="FAD-bd"/>
</dbReference>
<dbReference type="PRINTS" id="PR00420">
    <property type="entry name" value="RNGMNOXGNASE"/>
</dbReference>
<organism evidence="3">
    <name type="scientific">Bradyrhizobium sp. LLZ17</name>
    <dbReference type="NCBI Taxonomy" id="3239388"/>
    <lineage>
        <taxon>Bacteria</taxon>
        <taxon>Pseudomonadati</taxon>
        <taxon>Pseudomonadota</taxon>
        <taxon>Alphaproteobacteria</taxon>
        <taxon>Hyphomicrobiales</taxon>
        <taxon>Nitrobacteraceae</taxon>
        <taxon>Bradyrhizobium</taxon>
    </lineage>
</organism>
<dbReference type="Pfam" id="PF01494">
    <property type="entry name" value="FAD_binding_3"/>
    <property type="match status" value="1"/>
</dbReference>
<sequence>MKVAIIGGGPAGLYAAILLKKQRPGAEITAYERNRADDTFGFGVVFSDATLDNFEKHDLPSYRRITQEFAYWDDIAVHFRGTVHRVGGNGFCGCSRQKLLLILQERARELGVNLFFEADIEDEARFANADLILLADGINSRFREKHVEHFEPEVELRANKFAWMGSTRPLDAFTFIFQETEWGPFIAHAYQYQAGHSTWIFETDPQTFERAGLTGLNESQSAARMAEIFGWFLDGHKLLTNRSMWRNFPMIRSKRWVKNNMVLLGDAKATAHFSIGSGTKLAMEDAIALAEALQNAPSIKAALEVYEQGRREEVEKTQHAADVSLVWFEHVDRFWDFDPVQFAFGVMTRSKAITYDNLKLRAPDFVAEVEKSFAKQVRANGFDVDTRRPMVPLFQPFRLREMEIANRAVVSPMCMYSAREGVPTDFHLVHYGSRAIGGAGLVFTEMTCIGPDARITHGCAGLWNDEQETSWRRIVDFIHANSAAKICLQLGHAGRKGATKLMWDGIDRPLDEGGWEVVSASPLPYFPDSRVPRELDRAAMNAVRDAFIAAAERGERCGFDMLELHCAHGYLLASFISPLTNTRTDEYGGSLANRLRFPLEVFEALRAVWPSHKPMSVRISATDWAEGGIDGDDAVAIARAFAEAGVDLVDVSTGQTVRDAEPIYGRMFQTPFSDQVRNEARVATMCVGNITTADQANTILAAGRADLVALGRPHLVDPFFTMKAAAWYGADATFCPPQYLPGKEQIFRNSVRDRQDLEELRIKAKPKTRAELKAEATKPLAAE</sequence>
<dbReference type="SUPFAM" id="SSF51395">
    <property type="entry name" value="FMN-linked oxidoreductases"/>
    <property type="match status" value="1"/>
</dbReference>
<gene>
    <name evidence="3" type="ORF">AB8Z38_36940</name>
</gene>
<accession>A0AB39XJ89</accession>
<dbReference type="Pfam" id="PF00724">
    <property type="entry name" value="Oxidored_FMN"/>
    <property type="match status" value="1"/>
</dbReference>
<dbReference type="InterPro" id="IPR036188">
    <property type="entry name" value="FAD/NAD-bd_sf"/>
</dbReference>
<dbReference type="PANTHER" id="PTHR43303">
    <property type="entry name" value="NADPH DEHYDROGENASE C23G7.10C-RELATED"/>
    <property type="match status" value="1"/>
</dbReference>
<dbReference type="AlphaFoldDB" id="A0AB39XJ89"/>
<proteinExistence type="predicted"/>
<dbReference type="InterPro" id="IPR044152">
    <property type="entry name" value="YqjM-like"/>
</dbReference>
<dbReference type="GO" id="GO:0050661">
    <property type="term" value="F:NADP binding"/>
    <property type="evidence" value="ECO:0007669"/>
    <property type="project" value="InterPro"/>
</dbReference>
<dbReference type="PANTHER" id="PTHR43303:SF3">
    <property type="entry name" value="BLR3436 PROTEIN"/>
    <property type="match status" value="1"/>
</dbReference>
<protein>
    <submittedName>
        <fullName evidence="3">Bifunctional salicylyl-CoA 5-hydroxylase/oxidoreductase</fullName>
    </submittedName>
</protein>
<dbReference type="InterPro" id="IPR013785">
    <property type="entry name" value="Aldolase_TIM"/>
</dbReference>
<evidence type="ECO:0000313" key="3">
    <source>
        <dbReference type="EMBL" id="XDV57975.1"/>
    </source>
</evidence>
<dbReference type="GO" id="GO:0003959">
    <property type="term" value="F:NADPH dehydrogenase activity"/>
    <property type="evidence" value="ECO:0007669"/>
    <property type="project" value="InterPro"/>
</dbReference>
<name>A0AB39XJ89_9BRAD</name>
<dbReference type="InterPro" id="IPR001155">
    <property type="entry name" value="OxRdtase_FMN_N"/>
</dbReference>
<feature type="domain" description="NADH:flavin oxidoreductase/NADH oxidase N-terminal" evidence="1">
    <location>
        <begin position="393"/>
        <end position="725"/>
    </location>
</feature>
<dbReference type="CDD" id="cd02932">
    <property type="entry name" value="OYE_YqiM_FMN"/>
    <property type="match status" value="1"/>
</dbReference>
<dbReference type="GO" id="GO:0071949">
    <property type="term" value="F:FAD binding"/>
    <property type="evidence" value="ECO:0007669"/>
    <property type="project" value="InterPro"/>
</dbReference>